<dbReference type="PROSITE" id="PS50943">
    <property type="entry name" value="HTH_CROC1"/>
    <property type="match status" value="1"/>
</dbReference>
<evidence type="ECO:0000313" key="2">
    <source>
        <dbReference type="EMBL" id="BDD88713.1"/>
    </source>
</evidence>
<organism evidence="2 3">
    <name type="scientific">Desulfofustis limnaeus</name>
    <dbReference type="NCBI Taxonomy" id="2740163"/>
    <lineage>
        <taxon>Bacteria</taxon>
        <taxon>Pseudomonadati</taxon>
        <taxon>Thermodesulfobacteriota</taxon>
        <taxon>Desulfobulbia</taxon>
        <taxon>Desulfobulbales</taxon>
        <taxon>Desulfocapsaceae</taxon>
        <taxon>Desulfofustis</taxon>
    </lineage>
</organism>
<dbReference type="Pfam" id="PF01381">
    <property type="entry name" value="HTH_3"/>
    <property type="match status" value="1"/>
</dbReference>
<proteinExistence type="predicted"/>
<dbReference type="Proteomes" id="UP000830055">
    <property type="component" value="Chromosome"/>
</dbReference>
<dbReference type="InterPro" id="IPR001387">
    <property type="entry name" value="Cro/C1-type_HTH"/>
</dbReference>
<dbReference type="EMBL" id="AP025516">
    <property type="protein sequence ID" value="BDD88713.1"/>
    <property type="molecule type" value="Genomic_DNA"/>
</dbReference>
<accession>A0ABN6M745</accession>
<protein>
    <recommendedName>
        <fullName evidence="1">HTH cro/C1-type domain-containing protein</fullName>
    </recommendedName>
</protein>
<dbReference type="CDD" id="cd00093">
    <property type="entry name" value="HTH_XRE"/>
    <property type="match status" value="1"/>
</dbReference>
<name>A0ABN6M745_9BACT</name>
<reference evidence="2 3" key="1">
    <citation type="submission" date="2022-01" db="EMBL/GenBank/DDBJ databases">
        <title>Desulfofustis limnae sp. nov., a novel mesophilic sulfate-reducing bacterium isolated from marsh soil.</title>
        <authorList>
            <person name="Watanabe M."/>
            <person name="Takahashi A."/>
            <person name="Kojima H."/>
            <person name="Fukui M."/>
        </authorList>
    </citation>
    <scope>NUCLEOTIDE SEQUENCE [LARGE SCALE GENOMIC DNA]</scope>
    <source>
        <strain evidence="2 3">PPLL</strain>
    </source>
</reference>
<sequence length="79" mass="9054">MTVKLTTQHPASSYGVPVFVDDNDNLLDYYDGIRRMRAERGWSTQDLADKLGKSRRTVEGWEQGRMPDKTALLLLSRLL</sequence>
<feature type="domain" description="HTH cro/C1-type" evidence="1">
    <location>
        <begin position="33"/>
        <end position="79"/>
    </location>
</feature>
<dbReference type="SUPFAM" id="SSF47413">
    <property type="entry name" value="lambda repressor-like DNA-binding domains"/>
    <property type="match status" value="1"/>
</dbReference>
<dbReference type="RefSeq" id="WP_284152047.1">
    <property type="nucleotide sequence ID" value="NZ_AP025516.1"/>
</dbReference>
<keyword evidence="3" id="KW-1185">Reference proteome</keyword>
<dbReference type="InterPro" id="IPR010982">
    <property type="entry name" value="Lambda_DNA-bd_dom_sf"/>
</dbReference>
<gene>
    <name evidence="2" type="ORF">DPPLL_30780</name>
</gene>
<evidence type="ECO:0000313" key="3">
    <source>
        <dbReference type="Proteomes" id="UP000830055"/>
    </source>
</evidence>
<dbReference type="Gene3D" id="1.10.260.40">
    <property type="entry name" value="lambda repressor-like DNA-binding domains"/>
    <property type="match status" value="1"/>
</dbReference>
<evidence type="ECO:0000259" key="1">
    <source>
        <dbReference type="PROSITE" id="PS50943"/>
    </source>
</evidence>